<feature type="region of interest" description="Disordered" evidence="9">
    <location>
        <begin position="68"/>
        <end position="87"/>
    </location>
</feature>
<dbReference type="RefSeq" id="WP_354009900.1">
    <property type="nucleotide sequence ID" value="NZ_JBEWTA010000001.1"/>
</dbReference>
<feature type="binding site" evidence="5">
    <location>
        <position position="143"/>
    </location>
    <ligand>
        <name>Mn(2+)</name>
        <dbReference type="ChEBI" id="CHEBI:29035"/>
        <label>1</label>
    </ligand>
</feature>
<keyword evidence="1 5" id="KW-0479">Metal-binding</keyword>
<comment type="pathway">
    <text evidence="5">Amino-acid degradation; L-histidine degradation into L-glutamate; L-glutamate from N-formimidoyl-L-glutamate (hydrolase route): step 1/1.</text>
</comment>
<keyword evidence="11" id="KW-1185">Reference proteome</keyword>
<keyword evidence="3 5" id="KW-0369">Histidine metabolism</keyword>
<evidence type="ECO:0000256" key="1">
    <source>
        <dbReference type="ARBA" id="ARBA00022723"/>
    </source>
</evidence>
<evidence type="ECO:0000256" key="4">
    <source>
        <dbReference type="ARBA" id="ARBA00023211"/>
    </source>
</evidence>
<evidence type="ECO:0000313" key="10">
    <source>
        <dbReference type="EMBL" id="MET4755481.1"/>
    </source>
</evidence>
<dbReference type="EC" id="3.5.3.8" evidence="5 6"/>
<dbReference type="GO" id="GO:0050415">
    <property type="term" value="F:formimidoylglutamase activity"/>
    <property type="evidence" value="ECO:0007669"/>
    <property type="project" value="UniProtKB-EC"/>
</dbReference>
<dbReference type="NCBIfam" id="TIGR01227">
    <property type="entry name" value="hutG"/>
    <property type="match status" value="1"/>
</dbReference>
<feature type="binding site" evidence="5">
    <location>
        <position position="266"/>
    </location>
    <ligand>
        <name>Mn(2+)</name>
        <dbReference type="ChEBI" id="CHEBI:29035"/>
        <label>2</label>
    </ligand>
</feature>
<dbReference type="HAMAP" id="MF_00737">
    <property type="entry name" value="Formimidoylglutam"/>
    <property type="match status" value="1"/>
</dbReference>
<gene>
    <name evidence="5" type="primary">hutG</name>
    <name evidence="10" type="ORF">V5J35_000673</name>
</gene>
<evidence type="ECO:0000256" key="3">
    <source>
        <dbReference type="ARBA" id="ARBA00022808"/>
    </source>
</evidence>
<comment type="function">
    <text evidence="5">Catalyzes the conversion of N-formimidoyl-L-glutamate to L-glutamate and formamide.</text>
</comment>
<dbReference type="Gene3D" id="3.40.800.10">
    <property type="entry name" value="Ureohydrolase domain"/>
    <property type="match status" value="1"/>
</dbReference>
<dbReference type="PROSITE" id="PS01053">
    <property type="entry name" value="ARGINASE_1"/>
    <property type="match status" value="1"/>
</dbReference>
<dbReference type="CDD" id="cd09988">
    <property type="entry name" value="Formimidoylglutamase"/>
    <property type="match status" value="1"/>
</dbReference>
<feature type="binding site" evidence="5">
    <location>
        <position position="171"/>
    </location>
    <ligand>
        <name>Mn(2+)</name>
        <dbReference type="ChEBI" id="CHEBI:29035"/>
        <label>2</label>
    </ligand>
</feature>
<feature type="binding site" evidence="5">
    <location>
        <position position="171"/>
    </location>
    <ligand>
        <name>Mn(2+)</name>
        <dbReference type="ChEBI" id="CHEBI:29035"/>
        <label>1</label>
    </ligand>
</feature>
<comment type="cofactor">
    <cofactor evidence="5">
        <name>Mn(2+)</name>
        <dbReference type="ChEBI" id="CHEBI:29035"/>
    </cofactor>
    <text evidence="5">Binds 2 manganese ions per subunit.</text>
</comment>
<evidence type="ECO:0000256" key="2">
    <source>
        <dbReference type="ARBA" id="ARBA00022801"/>
    </source>
</evidence>
<dbReference type="InterPro" id="IPR005923">
    <property type="entry name" value="HutG"/>
</dbReference>
<feature type="binding site" evidence="5">
    <location>
        <position position="264"/>
    </location>
    <ligand>
        <name>Mn(2+)</name>
        <dbReference type="ChEBI" id="CHEBI:29035"/>
        <label>1</label>
    </ligand>
</feature>
<evidence type="ECO:0000256" key="9">
    <source>
        <dbReference type="SAM" id="MobiDB-lite"/>
    </source>
</evidence>
<comment type="similarity">
    <text evidence="5 7 8">Belongs to the arginase family.</text>
</comment>
<reference evidence="10 11" key="1">
    <citation type="submission" date="2024-06" db="EMBL/GenBank/DDBJ databases">
        <title>Genomic Encyclopedia of Type Strains, Phase V (KMG-V): Genome sequencing to study the core and pangenomes of soil and plant-associated prokaryotes.</title>
        <authorList>
            <person name="Whitman W."/>
        </authorList>
    </citation>
    <scope>NUCLEOTIDE SEQUENCE [LARGE SCALE GENOMIC DNA]</scope>
    <source>
        <strain evidence="10 11">NE40</strain>
    </source>
</reference>
<dbReference type="InterPro" id="IPR020855">
    <property type="entry name" value="Ureohydrolase_Mn_BS"/>
</dbReference>
<evidence type="ECO:0000256" key="8">
    <source>
        <dbReference type="RuleBase" id="RU003684"/>
    </source>
</evidence>
<proteinExistence type="inferred from homology"/>
<dbReference type="PANTHER" id="PTHR11358">
    <property type="entry name" value="ARGINASE/AGMATINASE"/>
    <property type="match status" value="1"/>
</dbReference>
<feature type="binding site" evidence="5">
    <location>
        <position position="173"/>
    </location>
    <ligand>
        <name>Mn(2+)</name>
        <dbReference type="ChEBI" id="CHEBI:29035"/>
        <label>2</label>
    </ligand>
</feature>
<name>A0ABV2SCJ3_9GAMM</name>
<dbReference type="InterPro" id="IPR006035">
    <property type="entry name" value="Ureohydrolase"/>
</dbReference>
<comment type="caution">
    <text evidence="10">The sequence shown here is derived from an EMBL/GenBank/DDBJ whole genome shotgun (WGS) entry which is preliminary data.</text>
</comment>
<dbReference type="PRINTS" id="PR00116">
    <property type="entry name" value="ARGINASE"/>
</dbReference>
<feature type="binding site" evidence="5">
    <location>
        <position position="175"/>
    </location>
    <ligand>
        <name>Mn(2+)</name>
        <dbReference type="ChEBI" id="CHEBI:29035"/>
        <label>1</label>
    </ligand>
</feature>
<organism evidence="10 11">
    <name type="scientific">Endozoicomonas lisbonensis</name>
    <dbReference type="NCBI Taxonomy" id="3120522"/>
    <lineage>
        <taxon>Bacteria</taxon>
        <taxon>Pseudomonadati</taxon>
        <taxon>Pseudomonadota</taxon>
        <taxon>Gammaproteobacteria</taxon>
        <taxon>Oceanospirillales</taxon>
        <taxon>Endozoicomonadaceae</taxon>
        <taxon>Endozoicomonas</taxon>
    </lineage>
</organism>
<comment type="catalytic activity">
    <reaction evidence="5">
        <text>N-formimidoyl-L-glutamate + H2O = formamide + L-glutamate</text>
        <dbReference type="Rhea" id="RHEA:22492"/>
        <dbReference type="ChEBI" id="CHEBI:15377"/>
        <dbReference type="ChEBI" id="CHEBI:16397"/>
        <dbReference type="ChEBI" id="CHEBI:29985"/>
        <dbReference type="ChEBI" id="CHEBI:58928"/>
        <dbReference type="EC" id="3.5.3.8"/>
    </reaction>
</comment>
<dbReference type="EMBL" id="JBEWTB010000002">
    <property type="protein sequence ID" value="MET4755481.1"/>
    <property type="molecule type" value="Genomic_DNA"/>
</dbReference>
<dbReference type="PROSITE" id="PS51409">
    <property type="entry name" value="ARGINASE_2"/>
    <property type="match status" value="1"/>
</dbReference>
<keyword evidence="2 5" id="KW-0378">Hydrolase</keyword>
<evidence type="ECO:0000256" key="5">
    <source>
        <dbReference type="HAMAP-Rule" id="MF_00737"/>
    </source>
</evidence>
<evidence type="ECO:0000256" key="6">
    <source>
        <dbReference type="NCBIfam" id="TIGR01227"/>
    </source>
</evidence>
<sequence length="338" mass="37492">MSAESAKPGLARPDPKAYQEKLPDMSLWHGRIDEETVPEWALRWHQKVNNYSGQSALPGVTLAGFASDEGVRRNKGRPGAASGPDTLRRALAGQPWNRDQPVYDSSTIICRGGNLEAAQQAFALHISKLLDNQQLPIGLGGGHEIAWASYQGLIHHLHPEQKPNVGIINFDAHFDLRKPDQAGASSGTPFWQIADYARQQQLPFHYLCLGVSRNSNTRVLFQRARALGVDFHYDDDMTILQLNTLTDALSRFIDKVDHVYLTIDLDGFPAALAPGVSAPASRGIPLEVAEPLLKDIRDSDKLRLIDIAEFNPNYDIDHRTSRLAARLIHLLTLQEPIL</sequence>
<feature type="binding site" evidence="5">
    <location>
        <position position="264"/>
    </location>
    <ligand>
        <name>Mn(2+)</name>
        <dbReference type="ChEBI" id="CHEBI:29035"/>
        <label>2</label>
    </ligand>
</feature>
<evidence type="ECO:0000256" key="7">
    <source>
        <dbReference type="PROSITE-ProRule" id="PRU00742"/>
    </source>
</evidence>
<dbReference type="Pfam" id="PF00491">
    <property type="entry name" value="Arginase"/>
    <property type="match status" value="1"/>
</dbReference>
<keyword evidence="4 5" id="KW-0464">Manganese</keyword>
<dbReference type="InterPro" id="IPR023696">
    <property type="entry name" value="Ureohydrolase_dom_sf"/>
</dbReference>
<dbReference type="SUPFAM" id="SSF52768">
    <property type="entry name" value="Arginase/deacetylase"/>
    <property type="match status" value="1"/>
</dbReference>
<dbReference type="PANTHER" id="PTHR11358:SF35">
    <property type="entry name" value="FORMIMIDOYLGLUTAMASE"/>
    <property type="match status" value="1"/>
</dbReference>
<evidence type="ECO:0000313" key="11">
    <source>
        <dbReference type="Proteomes" id="UP001549366"/>
    </source>
</evidence>
<accession>A0ABV2SCJ3</accession>
<protein>
    <recommendedName>
        <fullName evidence="5 6">Formimidoylglutamase</fullName>
        <ecNumber evidence="5 6">3.5.3.8</ecNumber>
    </recommendedName>
    <alternativeName>
        <fullName evidence="5">Formiminoglutamase</fullName>
    </alternativeName>
    <alternativeName>
        <fullName evidence="5">Formiminoglutamate hydrolase</fullName>
    </alternativeName>
</protein>
<dbReference type="Proteomes" id="UP001549366">
    <property type="component" value="Unassembled WGS sequence"/>
</dbReference>